<organism evidence="3 4">
    <name type="scientific">Triplophysa tibetana</name>
    <dbReference type="NCBI Taxonomy" id="1572043"/>
    <lineage>
        <taxon>Eukaryota</taxon>
        <taxon>Metazoa</taxon>
        <taxon>Chordata</taxon>
        <taxon>Craniata</taxon>
        <taxon>Vertebrata</taxon>
        <taxon>Euteleostomi</taxon>
        <taxon>Actinopterygii</taxon>
        <taxon>Neopterygii</taxon>
        <taxon>Teleostei</taxon>
        <taxon>Ostariophysi</taxon>
        <taxon>Cypriniformes</taxon>
        <taxon>Nemacheilidae</taxon>
        <taxon>Triplophysa</taxon>
    </lineage>
</organism>
<name>A0A5A9PAT4_9TELE</name>
<evidence type="ECO:0000313" key="3">
    <source>
        <dbReference type="EMBL" id="KAA0718139.1"/>
    </source>
</evidence>
<dbReference type="SUPFAM" id="SSF52949">
    <property type="entry name" value="Macro domain-like"/>
    <property type="match status" value="1"/>
</dbReference>
<proteinExistence type="predicted"/>
<dbReference type="Pfam" id="PF01661">
    <property type="entry name" value="Macro"/>
    <property type="match status" value="1"/>
</dbReference>
<accession>A0A5A9PAT4</accession>
<dbReference type="Proteomes" id="UP000324632">
    <property type="component" value="Chromosome 8"/>
</dbReference>
<evidence type="ECO:0000313" key="4">
    <source>
        <dbReference type="Proteomes" id="UP000324632"/>
    </source>
</evidence>
<dbReference type="AlphaFoldDB" id="A0A5A9PAT4"/>
<feature type="compositionally biased region" description="Polar residues" evidence="1">
    <location>
        <begin position="285"/>
        <end position="295"/>
    </location>
</feature>
<evidence type="ECO:0000259" key="2">
    <source>
        <dbReference type="Pfam" id="PF01661"/>
    </source>
</evidence>
<keyword evidence="4" id="KW-1185">Reference proteome</keyword>
<sequence>MYLWFLITTSLSPATDLLSLQSFNSLRGQLESRLWIQRKCVSALTAFNILLGTLISLDSHFLKVCSSSSGDPDPRAVTVPNHKCHQKRVTEVIKTSTGLHSYCVFLSGEENKNVIHTVGPIARGNLGQSQRDDLEACYKTSLKLMKDNNLRSVAGSGYNEAGQRPALVREDVESDHTLFQLLALSPPSGAHELWICFNPLWPQPEGPCKRPTNQLLRPDRQRLRGVINSVFEIKIQRIRSHLFHVTPVRTLPLLYSVHHCERANDLSRSPGGPLEQRVTASWSEDISRANHTPESQSREYWGLRLR</sequence>
<comment type="caution">
    <text evidence="3">The sequence shown here is derived from an EMBL/GenBank/DDBJ whole genome shotgun (WGS) entry which is preliminary data.</text>
</comment>
<feature type="region of interest" description="Disordered" evidence="1">
    <location>
        <begin position="285"/>
        <end position="306"/>
    </location>
</feature>
<dbReference type="EMBL" id="SOYY01000008">
    <property type="protein sequence ID" value="KAA0718139.1"/>
    <property type="molecule type" value="Genomic_DNA"/>
</dbReference>
<dbReference type="Gene3D" id="3.40.220.10">
    <property type="entry name" value="Leucine Aminopeptidase, subunit E, domain 1"/>
    <property type="match status" value="1"/>
</dbReference>
<gene>
    <name evidence="3" type="ORF">E1301_Tti001267</name>
</gene>
<reference evidence="3 4" key="1">
    <citation type="journal article" date="2019" name="Mol. Ecol. Resour.">
        <title>Chromosome-level genome assembly of Triplophysa tibetana, a fish adapted to the harsh high-altitude environment of the Tibetan Plateau.</title>
        <authorList>
            <person name="Yang X."/>
            <person name="Liu H."/>
            <person name="Ma Z."/>
            <person name="Zou Y."/>
            <person name="Zou M."/>
            <person name="Mao Y."/>
            <person name="Li X."/>
            <person name="Wang H."/>
            <person name="Chen T."/>
            <person name="Wang W."/>
            <person name="Yang R."/>
        </authorList>
    </citation>
    <scope>NUCLEOTIDE SEQUENCE [LARGE SCALE GENOMIC DNA]</scope>
    <source>
        <strain evidence="3">TTIB1903HZAU</strain>
        <tissue evidence="3">Muscle</tissue>
    </source>
</reference>
<evidence type="ECO:0000256" key="1">
    <source>
        <dbReference type="SAM" id="MobiDB-lite"/>
    </source>
</evidence>
<protein>
    <submittedName>
        <fullName evidence="3">O-acetyl-ADP-ribose deacetylase MACROD2</fullName>
    </submittedName>
</protein>
<dbReference type="InterPro" id="IPR043472">
    <property type="entry name" value="Macro_dom-like"/>
</dbReference>
<feature type="domain" description="Macro" evidence="2">
    <location>
        <begin position="111"/>
        <end position="154"/>
    </location>
</feature>
<dbReference type="InterPro" id="IPR002589">
    <property type="entry name" value="Macro_dom"/>
</dbReference>